<dbReference type="EMBL" id="FPJW01000001">
    <property type="protein sequence ID" value="SFX11955.1"/>
    <property type="molecule type" value="Genomic_DNA"/>
</dbReference>
<dbReference type="InterPro" id="IPR039563">
    <property type="entry name" value="Peptidase_C39_single_dom"/>
</dbReference>
<protein>
    <submittedName>
        <fullName evidence="4">Peptidase_C39 like family protein</fullName>
    </submittedName>
</protein>
<dbReference type="STRING" id="1122209.SAMN02745752_00610"/>
<dbReference type="Gene3D" id="3.90.70.10">
    <property type="entry name" value="Cysteine proteinases"/>
    <property type="match status" value="1"/>
</dbReference>
<reference evidence="4 5" key="1">
    <citation type="submission" date="2016-11" db="EMBL/GenBank/DDBJ databases">
        <authorList>
            <person name="Jaros S."/>
            <person name="Januszkiewicz K."/>
            <person name="Wedrychowicz H."/>
        </authorList>
    </citation>
    <scope>NUCLEOTIDE SEQUENCE [LARGE SCALE GENOMIC DNA]</scope>
    <source>
        <strain evidence="4 5">DSM 21637</strain>
    </source>
</reference>
<feature type="compositionally biased region" description="Pro residues" evidence="1">
    <location>
        <begin position="314"/>
        <end position="323"/>
    </location>
</feature>
<dbReference type="AlphaFoldDB" id="A0A1K1UHN9"/>
<dbReference type="SUPFAM" id="SSF48452">
    <property type="entry name" value="TPR-like"/>
    <property type="match status" value="1"/>
</dbReference>
<dbReference type="Gene3D" id="1.25.40.10">
    <property type="entry name" value="Tetratricopeptide repeat domain"/>
    <property type="match status" value="1"/>
</dbReference>
<dbReference type="PROSITE" id="PS51257">
    <property type="entry name" value="PROKAR_LIPOPROTEIN"/>
    <property type="match status" value="1"/>
</dbReference>
<dbReference type="Pfam" id="PF13529">
    <property type="entry name" value="Peptidase_C39_2"/>
    <property type="match status" value="1"/>
</dbReference>
<feature type="signal peptide" evidence="2">
    <location>
        <begin position="1"/>
        <end position="26"/>
    </location>
</feature>
<evidence type="ECO:0000256" key="1">
    <source>
        <dbReference type="SAM" id="MobiDB-lite"/>
    </source>
</evidence>
<dbReference type="RefSeq" id="WP_072324807.1">
    <property type="nucleotide sequence ID" value="NZ_FPJW01000001.1"/>
</dbReference>
<gene>
    <name evidence="4" type="ORF">SAMN02745752_00610</name>
</gene>
<sequence>MIKTPRYGLLLLLLTAWLIGCTTQSTVPPTTPDGQALPTRHLITTLPFFPQQAFQCGPAALATLLVFQDIDITPEELIDQVYLPARQGSLQIELLASARQRGLIPYPLETHQQLLQEVAAGHPVLVFQNLGLSLQPVWHFAVISGYDLEQRVFYLNSGTRQNHVTDFSTFHHTWQRGGNWAWLLLPPDQLPVSTELTTSLKAIHQLELAGQPEIAATAYQVSMLRWPEAPLPRLLLANIEYQLERPARVAELLNEALLLEPGLVAAWHNFGQVLTQHTECKAEAARALSCAARLQGREDTNLMEKQSHGNCPLKTPPACPAGD</sequence>
<evidence type="ECO:0000313" key="5">
    <source>
        <dbReference type="Proteomes" id="UP000182350"/>
    </source>
</evidence>
<dbReference type="InterPro" id="IPR011990">
    <property type="entry name" value="TPR-like_helical_dom_sf"/>
</dbReference>
<accession>A0A1K1UHN9</accession>
<dbReference type="NCBIfam" id="NF033920">
    <property type="entry name" value="C39_PA2778_fam"/>
    <property type="match status" value="1"/>
</dbReference>
<organism evidence="4 5">
    <name type="scientific">Marinospirillum alkaliphilum DSM 21637</name>
    <dbReference type="NCBI Taxonomy" id="1122209"/>
    <lineage>
        <taxon>Bacteria</taxon>
        <taxon>Pseudomonadati</taxon>
        <taxon>Pseudomonadota</taxon>
        <taxon>Gammaproteobacteria</taxon>
        <taxon>Oceanospirillales</taxon>
        <taxon>Oceanospirillaceae</taxon>
        <taxon>Marinospirillum</taxon>
    </lineage>
</organism>
<feature type="chain" id="PRO_5012182350" evidence="2">
    <location>
        <begin position="27"/>
        <end position="323"/>
    </location>
</feature>
<dbReference type="CDD" id="cd02549">
    <property type="entry name" value="Peptidase_C39A"/>
    <property type="match status" value="1"/>
</dbReference>
<keyword evidence="5" id="KW-1185">Reference proteome</keyword>
<evidence type="ECO:0000313" key="4">
    <source>
        <dbReference type="EMBL" id="SFX11955.1"/>
    </source>
</evidence>
<name>A0A1K1UHN9_9GAMM</name>
<dbReference type="Proteomes" id="UP000182350">
    <property type="component" value="Unassembled WGS sequence"/>
</dbReference>
<proteinExistence type="predicted"/>
<dbReference type="InterPro" id="IPR039564">
    <property type="entry name" value="Peptidase_C39-like"/>
</dbReference>
<keyword evidence="2" id="KW-0732">Signal</keyword>
<evidence type="ECO:0000259" key="3">
    <source>
        <dbReference type="Pfam" id="PF13529"/>
    </source>
</evidence>
<feature type="domain" description="Peptidase C39-like" evidence="3">
    <location>
        <begin position="47"/>
        <end position="156"/>
    </location>
</feature>
<feature type="region of interest" description="Disordered" evidence="1">
    <location>
        <begin position="303"/>
        <end position="323"/>
    </location>
</feature>
<evidence type="ECO:0000256" key="2">
    <source>
        <dbReference type="SAM" id="SignalP"/>
    </source>
</evidence>
<dbReference type="OrthoDB" id="5611441at2"/>